<evidence type="ECO:0000313" key="2">
    <source>
        <dbReference type="Proteomes" id="UP000188268"/>
    </source>
</evidence>
<organism evidence="1 2">
    <name type="scientific">Corchorus capsularis</name>
    <name type="common">Jute</name>
    <dbReference type="NCBI Taxonomy" id="210143"/>
    <lineage>
        <taxon>Eukaryota</taxon>
        <taxon>Viridiplantae</taxon>
        <taxon>Streptophyta</taxon>
        <taxon>Embryophyta</taxon>
        <taxon>Tracheophyta</taxon>
        <taxon>Spermatophyta</taxon>
        <taxon>Magnoliopsida</taxon>
        <taxon>eudicotyledons</taxon>
        <taxon>Gunneridae</taxon>
        <taxon>Pentapetalae</taxon>
        <taxon>rosids</taxon>
        <taxon>malvids</taxon>
        <taxon>Malvales</taxon>
        <taxon>Malvaceae</taxon>
        <taxon>Grewioideae</taxon>
        <taxon>Apeibeae</taxon>
        <taxon>Corchorus</taxon>
    </lineage>
</organism>
<gene>
    <name evidence="1" type="ORF">CCACVL1_06706</name>
</gene>
<dbReference type="Gramene" id="OMO92958">
    <property type="protein sequence ID" value="OMO92958"/>
    <property type="gene ID" value="CCACVL1_06706"/>
</dbReference>
<dbReference type="AlphaFoldDB" id="A0A1R3JDQ9"/>
<proteinExistence type="predicted"/>
<accession>A0A1R3JDQ9</accession>
<protein>
    <submittedName>
        <fullName evidence="1">Uncharacterized protein</fullName>
    </submittedName>
</protein>
<keyword evidence="2" id="KW-1185">Reference proteome</keyword>
<reference evidence="1 2" key="1">
    <citation type="submission" date="2013-09" db="EMBL/GenBank/DDBJ databases">
        <title>Corchorus capsularis genome sequencing.</title>
        <authorList>
            <person name="Alam M."/>
            <person name="Haque M.S."/>
            <person name="Islam M.S."/>
            <person name="Emdad E.M."/>
            <person name="Islam M.M."/>
            <person name="Ahmed B."/>
            <person name="Halim A."/>
            <person name="Hossen Q.M.M."/>
            <person name="Hossain M.Z."/>
            <person name="Ahmed R."/>
            <person name="Khan M.M."/>
            <person name="Islam R."/>
            <person name="Rashid M.M."/>
            <person name="Khan S.A."/>
            <person name="Rahman M.S."/>
            <person name="Alam M."/>
        </authorList>
    </citation>
    <scope>NUCLEOTIDE SEQUENCE [LARGE SCALE GENOMIC DNA]</scope>
    <source>
        <strain evidence="2">cv. CVL-1</strain>
        <tissue evidence="1">Whole seedling</tissue>
    </source>
</reference>
<dbReference type="Proteomes" id="UP000188268">
    <property type="component" value="Unassembled WGS sequence"/>
</dbReference>
<name>A0A1R3JDQ9_COCAP</name>
<evidence type="ECO:0000313" key="1">
    <source>
        <dbReference type="EMBL" id="OMO92958.1"/>
    </source>
</evidence>
<sequence length="28" mass="3013">MAAKAEGAGLWVWVTQPALRRGCQGQQV</sequence>
<dbReference type="EMBL" id="AWWV01008130">
    <property type="protein sequence ID" value="OMO92958.1"/>
    <property type="molecule type" value="Genomic_DNA"/>
</dbReference>
<comment type="caution">
    <text evidence="1">The sequence shown here is derived from an EMBL/GenBank/DDBJ whole genome shotgun (WGS) entry which is preliminary data.</text>
</comment>